<keyword evidence="8" id="KW-1185">Reference proteome</keyword>
<dbReference type="Gene3D" id="2.40.70.10">
    <property type="entry name" value="Acid Proteases"/>
    <property type="match status" value="1"/>
</dbReference>
<evidence type="ECO:0000256" key="2">
    <source>
        <dbReference type="ARBA" id="ARBA00022670"/>
    </source>
</evidence>
<evidence type="ECO:0000256" key="3">
    <source>
        <dbReference type="ARBA" id="ARBA00022750"/>
    </source>
</evidence>
<dbReference type="Pfam" id="PF09668">
    <property type="entry name" value="Asp_protease"/>
    <property type="match status" value="1"/>
</dbReference>
<dbReference type="FunFam" id="2.40.70.10:FF:000005">
    <property type="entry name" value="DNA damage inducible 1 homolog 2"/>
    <property type="match status" value="1"/>
</dbReference>
<dbReference type="GO" id="GO:0004190">
    <property type="term" value="F:aspartic-type endopeptidase activity"/>
    <property type="evidence" value="ECO:0007669"/>
    <property type="project" value="UniProtKB-KW"/>
</dbReference>
<evidence type="ECO:0000313" key="8">
    <source>
        <dbReference type="Proteomes" id="UP000593567"/>
    </source>
</evidence>
<feature type="region of interest" description="Disordered" evidence="5">
    <location>
        <begin position="224"/>
        <end position="263"/>
    </location>
</feature>
<organism evidence="7 8">
    <name type="scientific">Bugula neritina</name>
    <name type="common">Brown bryozoan</name>
    <name type="synonym">Sertularia neritina</name>
    <dbReference type="NCBI Taxonomy" id="10212"/>
    <lineage>
        <taxon>Eukaryota</taxon>
        <taxon>Metazoa</taxon>
        <taxon>Spiralia</taxon>
        <taxon>Lophotrochozoa</taxon>
        <taxon>Bryozoa</taxon>
        <taxon>Gymnolaemata</taxon>
        <taxon>Cheilostomatida</taxon>
        <taxon>Flustrina</taxon>
        <taxon>Buguloidea</taxon>
        <taxon>Bugulidae</taxon>
        <taxon>Bugula</taxon>
    </lineage>
</organism>
<dbReference type="EMBL" id="VXIV02000495">
    <property type="protein sequence ID" value="KAF6037934.1"/>
    <property type="molecule type" value="Genomic_DNA"/>
</dbReference>
<evidence type="ECO:0000256" key="4">
    <source>
        <dbReference type="ARBA" id="ARBA00022801"/>
    </source>
</evidence>
<evidence type="ECO:0000313" key="7">
    <source>
        <dbReference type="EMBL" id="KAF6037934.1"/>
    </source>
</evidence>
<dbReference type="SUPFAM" id="SSF46934">
    <property type="entry name" value="UBA-like"/>
    <property type="match status" value="1"/>
</dbReference>
<accession>A0A7J7KJ73</accession>
<reference evidence="7" key="1">
    <citation type="submission" date="2020-06" db="EMBL/GenBank/DDBJ databases">
        <title>Draft genome of Bugula neritina, a colonial animal packing powerful symbionts and potential medicines.</title>
        <authorList>
            <person name="Rayko M."/>
        </authorList>
    </citation>
    <scope>NUCLEOTIDE SEQUENCE [LARGE SCALE GENOMIC DNA]</scope>
    <source>
        <strain evidence="7">Kwan_BN1</strain>
    </source>
</reference>
<dbReference type="Proteomes" id="UP000593567">
    <property type="component" value="Unassembled WGS sequence"/>
</dbReference>
<evidence type="ECO:0000256" key="1">
    <source>
        <dbReference type="ARBA" id="ARBA00009136"/>
    </source>
</evidence>
<proteinExistence type="inferred from homology"/>
<protein>
    <submittedName>
        <fullName evidence="7">DDI2</fullName>
    </submittedName>
</protein>
<dbReference type="OrthoDB" id="1047367at2759"/>
<dbReference type="InterPro" id="IPR015940">
    <property type="entry name" value="UBA"/>
</dbReference>
<dbReference type="GO" id="GO:0006508">
    <property type="term" value="P:proteolysis"/>
    <property type="evidence" value="ECO:0007669"/>
    <property type="project" value="UniProtKB-KW"/>
</dbReference>
<dbReference type="SUPFAM" id="SSF50630">
    <property type="entry name" value="Acid proteases"/>
    <property type="match status" value="1"/>
</dbReference>
<keyword evidence="2" id="KW-0645">Protease</keyword>
<gene>
    <name evidence="7" type="ORF">EB796_003783</name>
</gene>
<keyword evidence="3" id="KW-0064">Aspartyl protease</keyword>
<feature type="domain" description="UBA" evidence="6">
    <location>
        <begin position="261"/>
        <end position="302"/>
    </location>
</feature>
<dbReference type="PROSITE" id="PS50030">
    <property type="entry name" value="UBA"/>
    <property type="match status" value="1"/>
</dbReference>
<comment type="similarity">
    <text evidence="1">Belongs to the DDI1 family.</text>
</comment>
<dbReference type="PANTHER" id="PTHR15397">
    <property type="entry name" value="SODIUM-GLUCOSE COTRANSPORTER REGULATORY PROTEIN -RELATED"/>
    <property type="match status" value="1"/>
</dbReference>
<dbReference type="AlphaFoldDB" id="A0A7J7KJ73"/>
<dbReference type="Gene3D" id="1.10.8.10">
    <property type="entry name" value="DNA helicase RuvA subunit, C-terminal domain"/>
    <property type="match status" value="1"/>
</dbReference>
<name>A0A7J7KJ73_BUGNE</name>
<dbReference type="CDD" id="cd14270">
    <property type="entry name" value="UBA"/>
    <property type="match status" value="1"/>
</dbReference>
<dbReference type="CDD" id="cd05479">
    <property type="entry name" value="RP_DDI"/>
    <property type="match status" value="1"/>
</dbReference>
<feature type="compositionally biased region" description="Low complexity" evidence="5">
    <location>
        <begin position="234"/>
        <end position="256"/>
    </location>
</feature>
<sequence length="311" mass="34143">MAEALLSGDPEKFAVEFRKQAEEKNRREAEERALLTGDPFDPEVQRRIAASIQQANVNANMEAAMEFSPESFGQVHMLYINCKVNGHHVKAFVDSGAQMTIMSKACADRCHISYLMDTRWAGIAKGVGVQRILGRIHMCQISINNDHLQCSFSILEDQQMDMLLGLDMLKRHQCCIDLRKNLLVIGTTGTETPFLPEAELPENARLNRSISATEQDRDMAEAMLKSAEASAGKPSSQSQPPATSAPSTSAAQSTSSRGPTPIYPEHLVQTLISNGFSRQQAEQELAQTGGDLQKALMNLLAKSLSMPPMPK</sequence>
<dbReference type="PANTHER" id="PTHR15397:SF3">
    <property type="entry name" value="DNA DAMAGE INDUCIBLE 1 HOMOLOG 2"/>
    <property type="match status" value="1"/>
</dbReference>
<dbReference type="InterPro" id="IPR021109">
    <property type="entry name" value="Peptidase_aspartic_dom_sf"/>
</dbReference>
<dbReference type="InterPro" id="IPR009060">
    <property type="entry name" value="UBA-like_sf"/>
</dbReference>
<evidence type="ECO:0000259" key="6">
    <source>
        <dbReference type="PROSITE" id="PS50030"/>
    </source>
</evidence>
<comment type="caution">
    <text evidence="7">The sequence shown here is derived from an EMBL/GenBank/DDBJ whole genome shotgun (WGS) entry which is preliminary data.</text>
</comment>
<evidence type="ECO:0000256" key="5">
    <source>
        <dbReference type="SAM" id="MobiDB-lite"/>
    </source>
</evidence>
<dbReference type="InterPro" id="IPR019103">
    <property type="entry name" value="Peptidase_aspartic_DDI1-type"/>
</dbReference>
<keyword evidence="4" id="KW-0378">Hydrolase</keyword>